<sequence>MSIYLTAMKNYLEQQNNLNSAKPKALILVAGATGGAQEGFQALERLRESYEIIVVASQAALELYGEENLKSLTGTAKIYQGKEFKIYEFLKAVTLVFLPVVSANLVGKLAHGIYDEPLASLIFHAKLAGKPVIGVVDGALPAGDGFKSRGFANPPPGLIRLIDENIEKLRAQEIYLYEGKTILEKLSPYLGPQTTESTVVSLKAGVTLNKRVITREDLLKLANQTITVSQKTIITDLAREYAAQNNIEINFVE</sequence>
<evidence type="ECO:0000259" key="1">
    <source>
        <dbReference type="Pfam" id="PF02441"/>
    </source>
</evidence>
<dbReference type="OrthoDB" id="2066004at2"/>
<feature type="domain" description="Flavoprotein" evidence="1">
    <location>
        <begin position="26"/>
        <end position="132"/>
    </location>
</feature>
<dbReference type="EMBL" id="BDJL01000142">
    <property type="protein sequence ID" value="GAV26511.1"/>
    <property type="molecule type" value="Genomic_DNA"/>
</dbReference>
<protein>
    <recommendedName>
        <fullName evidence="1">Flavoprotein domain-containing protein</fullName>
    </recommendedName>
</protein>
<dbReference type="SUPFAM" id="SSF52507">
    <property type="entry name" value="Homo-oligomeric flavin-containing Cys decarboxylases, HFCD"/>
    <property type="match status" value="1"/>
</dbReference>
<dbReference type="Proteomes" id="UP000187338">
    <property type="component" value="Unassembled WGS sequence"/>
</dbReference>
<dbReference type="AlphaFoldDB" id="A0A1L8D606"/>
<dbReference type="GO" id="GO:0003824">
    <property type="term" value="F:catalytic activity"/>
    <property type="evidence" value="ECO:0007669"/>
    <property type="project" value="InterPro"/>
</dbReference>
<reference evidence="3" key="1">
    <citation type="submission" date="2016-12" db="EMBL/GenBank/DDBJ databases">
        <title>Draft Genome Sequences od Carboxydothermus pertinax and islandicus, Hydrogenogenic Carboxydotrophic Bacteria.</title>
        <authorList>
            <person name="Fukuyama Y."/>
            <person name="Ohmae K."/>
            <person name="Yoneda Y."/>
            <person name="Yoshida T."/>
            <person name="Sako Y."/>
        </authorList>
    </citation>
    <scope>NUCLEOTIDE SEQUENCE [LARGE SCALE GENOMIC DNA]</scope>
    <source>
        <strain evidence="3">SET</strain>
    </source>
</reference>
<dbReference type="STRING" id="661089.ciss_24440"/>
<dbReference type="InterPro" id="IPR003382">
    <property type="entry name" value="Flavoprotein"/>
</dbReference>
<organism evidence="2 3">
    <name type="scientific">Carboxydothermus islandicus</name>
    <dbReference type="NCBI Taxonomy" id="661089"/>
    <lineage>
        <taxon>Bacteria</taxon>
        <taxon>Bacillati</taxon>
        <taxon>Bacillota</taxon>
        <taxon>Clostridia</taxon>
        <taxon>Thermoanaerobacterales</taxon>
        <taxon>Thermoanaerobacteraceae</taxon>
        <taxon>Carboxydothermus</taxon>
    </lineage>
</organism>
<comment type="caution">
    <text evidence="2">The sequence shown here is derived from an EMBL/GenBank/DDBJ whole genome shotgun (WGS) entry which is preliminary data.</text>
</comment>
<dbReference type="Pfam" id="PF02441">
    <property type="entry name" value="Flavoprotein"/>
    <property type="match status" value="1"/>
</dbReference>
<keyword evidence="3" id="KW-1185">Reference proteome</keyword>
<proteinExistence type="predicted"/>
<evidence type="ECO:0000313" key="2">
    <source>
        <dbReference type="EMBL" id="GAV26511.1"/>
    </source>
</evidence>
<dbReference type="InterPro" id="IPR036551">
    <property type="entry name" value="Flavin_trans-like"/>
</dbReference>
<evidence type="ECO:0000313" key="3">
    <source>
        <dbReference type="Proteomes" id="UP000187338"/>
    </source>
</evidence>
<dbReference type="RefSeq" id="WP_075866667.1">
    <property type="nucleotide sequence ID" value="NZ_BDJL01000142.1"/>
</dbReference>
<gene>
    <name evidence="2" type="ORF">ciss_24440</name>
</gene>
<dbReference type="Gene3D" id="3.40.50.1950">
    <property type="entry name" value="Flavin prenyltransferase-like"/>
    <property type="match status" value="1"/>
</dbReference>
<name>A0A1L8D606_9THEO</name>
<accession>A0A1L8D606</accession>